<evidence type="ECO:0000313" key="4">
    <source>
        <dbReference type="EMBL" id="EKK02413.1"/>
    </source>
</evidence>
<organism evidence="4 5">
    <name type="scientific">Rhodopirellula baltica SH28</name>
    <dbReference type="NCBI Taxonomy" id="993517"/>
    <lineage>
        <taxon>Bacteria</taxon>
        <taxon>Pseudomonadati</taxon>
        <taxon>Planctomycetota</taxon>
        <taxon>Planctomycetia</taxon>
        <taxon>Pirellulales</taxon>
        <taxon>Pirellulaceae</taxon>
        <taxon>Rhodopirellula</taxon>
    </lineage>
</organism>
<reference evidence="4 5" key="1">
    <citation type="journal article" date="2013" name="Mar. Genomics">
        <title>Expression of sulfatases in Rhodopirellula baltica and the diversity of sulfatases in the genus Rhodopirellula.</title>
        <authorList>
            <person name="Wegner C.E."/>
            <person name="Richter-Heitmann T."/>
            <person name="Klindworth A."/>
            <person name="Klockow C."/>
            <person name="Richter M."/>
            <person name="Achstetter T."/>
            <person name="Glockner F.O."/>
            <person name="Harder J."/>
        </authorList>
    </citation>
    <scope>NUCLEOTIDE SEQUENCE [LARGE SCALE GENOMIC DNA]</scope>
    <source>
        <strain evidence="4 5">SH28</strain>
    </source>
</reference>
<dbReference type="GO" id="GO:0016791">
    <property type="term" value="F:phosphatase activity"/>
    <property type="evidence" value="ECO:0007669"/>
    <property type="project" value="TreeGrafter"/>
</dbReference>
<keyword evidence="1" id="KW-0378">Hydrolase</keyword>
<dbReference type="Proteomes" id="UP000007993">
    <property type="component" value="Unassembled WGS sequence"/>
</dbReference>
<comment type="caution">
    <text evidence="4">The sequence shown here is derived from an EMBL/GenBank/DDBJ whole genome shotgun (WGS) entry which is preliminary data.</text>
</comment>
<dbReference type="PANTHER" id="PTHR43156">
    <property type="entry name" value="STAGE II SPORULATION PROTEIN E-RELATED"/>
    <property type="match status" value="1"/>
</dbReference>
<accession>K5DIY9</accession>
<dbReference type="PATRIC" id="fig|993517.3.peg.2467"/>
<dbReference type="InterPro" id="IPR036457">
    <property type="entry name" value="PPM-type-like_dom_sf"/>
</dbReference>
<evidence type="ECO:0000256" key="2">
    <source>
        <dbReference type="SAM" id="Phobius"/>
    </source>
</evidence>
<evidence type="ECO:0000259" key="3">
    <source>
        <dbReference type="PROSITE" id="PS50885"/>
    </source>
</evidence>
<name>K5DIY9_RHOBT</name>
<feature type="domain" description="HAMP" evidence="3">
    <location>
        <begin position="172"/>
        <end position="224"/>
    </location>
</feature>
<dbReference type="EMBL" id="AMCW01000057">
    <property type="protein sequence ID" value="EKK02413.1"/>
    <property type="molecule type" value="Genomic_DNA"/>
</dbReference>
<dbReference type="InterPro" id="IPR052016">
    <property type="entry name" value="Bact_Sigma-Reg"/>
</dbReference>
<evidence type="ECO:0000256" key="1">
    <source>
        <dbReference type="ARBA" id="ARBA00022801"/>
    </source>
</evidence>
<dbReference type="GO" id="GO:0016020">
    <property type="term" value="C:membrane"/>
    <property type="evidence" value="ECO:0007669"/>
    <property type="project" value="InterPro"/>
</dbReference>
<dbReference type="Gene3D" id="3.60.40.10">
    <property type="entry name" value="PPM-type phosphatase domain"/>
    <property type="match status" value="1"/>
</dbReference>
<keyword evidence="2" id="KW-0812">Transmembrane</keyword>
<sequence>MLAAVNVPLVLFVAVLAVLDHRMEMKRATSERSEALDEQASLIGSAMLAMDQPPNSQTIQRLLVGSRLDSSQQNGSPRWINIGWNEQDLQYYADTNVNLLADSESEHARKSWENSYEFAVVGHFAAGPVRVEISETAADVRRAIRREIIIHVLSQLGLATIATVLVNLALVRLIVKPTRLLVNAVQRVSEDRLAVPRIKCLSHELNTLGQSIAEMSESLANTEQRRALDMSRAERIQRHLLPQSPTVPGLTISTHYQPAEDVAGDIYGVVAMPDDIWLIYITDLVGHGIPAAMNASILKMLFDTASMRGGSPGEVLQRVNVMLPGYLMDSEFATAAVLRWDPATGRLQLASAGHEPVTLLSKDGTSSLESTGLPLGIDTDSRWKTTEHWLQKGDRLLMATDGVAESHNVNEQQFGRGRIAEIFAGSVNEPLDDSLNRLVGELGQHAGNLPPDDDVTILALECNSVGGQRLEVSHPNHLRIVREAVA</sequence>
<dbReference type="AlphaFoldDB" id="K5DIY9"/>
<dbReference type="PROSITE" id="PS50885">
    <property type="entry name" value="HAMP"/>
    <property type="match status" value="1"/>
</dbReference>
<keyword evidence="2" id="KW-0472">Membrane</keyword>
<dbReference type="SMART" id="SM00331">
    <property type="entry name" value="PP2C_SIG"/>
    <property type="match status" value="1"/>
</dbReference>
<dbReference type="InterPro" id="IPR001932">
    <property type="entry name" value="PPM-type_phosphatase-like_dom"/>
</dbReference>
<dbReference type="GO" id="GO:0007165">
    <property type="term" value="P:signal transduction"/>
    <property type="evidence" value="ECO:0007669"/>
    <property type="project" value="InterPro"/>
</dbReference>
<proteinExistence type="predicted"/>
<evidence type="ECO:0000313" key="5">
    <source>
        <dbReference type="Proteomes" id="UP000007993"/>
    </source>
</evidence>
<dbReference type="SUPFAM" id="SSF81606">
    <property type="entry name" value="PP2C-like"/>
    <property type="match status" value="1"/>
</dbReference>
<dbReference type="InterPro" id="IPR003660">
    <property type="entry name" value="HAMP_dom"/>
</dbReference>
<dbReference type="Gene3D" id="6.10.340.10">
    <property type="match status" value="1"/>
</dbReference>
<gene>
    <name evidence="4" type="ORF">RBSH_02279</name>
</gene>
<feature type="transmembrane region" description="Helical" evidence="2">
    <location>
        <begin position="148"/>
        <end position="171"/>
    </location>
</feature>
<dbReference type="PANTHER" id="PTHR43156:SF2">
    <property type="entry name" value="STAGE II SPORULATION PROTEIN E"/>
    <property type="match status" value="1"/>
</dbReference>
<protein>
    <submittedName>
        <fullName evidence="4">Protein serine/threonine phosphatase</fullName>
    </submittedName>
</protein>
<keyword evidence="2" id="KW-1133">Transmembrane helix</keyword>
<dbReference type="Pfam" id="PF07228">
    <property type="entry name" value="SpoIIE"/>
    <property type="match status" value="1"/>
</dbReference>